<keyword evidence="4" id="KW-1185">Reference proteome</keyword>
<comment type="caution">
    <text evidence="3">The sequence shown here is derived from an EMBL/GenBank/DDBJ whole genome shotgun (WGS) entry which is preliminary data.</text>
</comment>
<evidence type="ECO:0000256" key="1">
    <source>
        <dbReference type="ARBA" id="ARBA00006763"/>
    </source>
</evidence>
<keyword evidence="2" id="KW-0378">Hydrolase</keyword>
<dbReference type="Proteomes" id="UP000250462">
    <property type="component" value="Unassembled WGS sequence"/>
</dbReference>
<dbReference type="GO" id="GO:0102682">
    <property type="term" value="F:cytokinin riboside 5'-monophosphate phosphoribohydrolase activity"/>
    <property type="evidence" value="ECO:0007669"/>
    <property type="project" value="RHEA"/>
</dbReference>
<dbReference type="InterPro" id="IPR031100">
    <property type="entry name" value="LOG_fam"/>
</dbReference>
<proteinExistence type="inferred from homology"/>
<dbReference type="GO" id="GO:0009691">
    <property type="term" value="P:cytokinin biosynthetic process"/>
    <property type="evidence" value="ECO:0007669"/>
    <property type="project" value="UniProtKB-UniRule"/>
</dbReference>
<dbReference type="EC" id="3.2.2.n1" evidence="2"/>
<dbReference type="PANTHER" id="PTHR31223:SF70">
    <property type="entry name" value="LOG FAMILY PROTEIN YJL055W"/>
    <property type="match status" value="1"/>
</dbReference>
<dbReference type="OrthoDB" id="9801098at2"/>
<dbReference type="EMBL" id="QMIG01000003">
    <property type="protein sequence ID" value="RAW17659.1"/>
    <property type="molecule type" value="Genomic_DNA"/>
</dbReference>
<gene>
    <name evidence="3" type="ORF">DPM12_05140</name>
</gene>
<accession>A0A329R137</accession>
<name>A0A329R137_9ACTN</name>
<keyword evidence="2" id="KW-0203">Cytokinin biosynthesis</keyword>
<comment type="catalytic activity">
    <reaction evidence="2">
        <text>9-ribosyl-trans-zeatin 5'-phosphate + H2O = trans-zeatin + D-ribose 5-phosphate</text>
        <dbReference type="Rhea" id="RHEA:48564"/>
        <dbReference type="ChEBI" id="CHEBI:15377"/>
        <dbReference type="ChEBI" id="CHEBI:16522"/>
        <dbReference type="ChEBI" id="CHEBI:78346"/>
        <dbReference type="ChEBI" id="CHEBI:87947"/>
        <dbReference type="EC" id="3.2.2.n1"/>
    </reaction>
</comment>
<evidence type="ECO:0000313" key="4">
    <source>
        <dbReference type="Proteomes" id="UP000250462"/>
    </source>
</evidence>
<dbReference type="InterPro" id="IPR005269">
    <property type="entry name" value="LOG"/>
</dbReference>
<organism evidence="3 4">
    <name type="scientific">Phytoactinopolyspora halophila</name>
    <dbReference type="NCBI Taxonomy" id="1981511"/>
    <lineage>
        <taxon>Bacteria</taxon>
        <taxon>Bacillati</taxon>
        <taxon>Actinomycetota</taxon>
        <taxon>Actinomycetes</taxon>
        <taxon>Jiangellales</taxon>
        <taxon>Jiangellaceae</taxon>
        <taxon>Phytoactinopolyspora</taxon>
    </lineage>
</organism>
<evidence type="ECO:0000256" key="2">
    <source>
        <dbReference type="RuleBase" id="RU363015"/>
    </source>
</evidence>
<comment type="catalytic activity">
    <reaction evidence="2">
        <text>N(6)-(dimethylallyl)adenosine 5'-phosphate + H2O = N(6)-dimethylallyladenine + D-ribose 5-phosphate</text>
        <dbReference type="Rhea" id="RHEA:48560"/>
        <dbReference type="ChEBI" id="CHEBI:15377"/>
        <dbReference type="ChEBI" id="CHEBI:17660"/>
        <dbReference type="ChEBI" id="CHEBI:57526"/>
        <dbReference type="ChEBI" id="CHEBI:78346"/>
        <dbReference type="EC" id="3.2.2.n1"/>
    </reaction>
</comment>
<dbReference type="AlphaFoldDB" id="A0A329R137"/>
<comment type="similarity">
    <text evidence="1 2">Belongs to the LOG family.</text>
</comment>
<protein>
    <recommendedName>
        <fullName evidence="2">Cytokinin riboside 5'-monophosphate phosphoribohydrolase</fullName>
        <ecNumber evidence="2">3.2.2.n1</ecNumber>
    </recommendedName>
</protein>
<evidence type="ECO:0000313" key="3">
    <source>
        <dbReference type="EMBL" id="RAW17659.1"/>
    </source>
</evidence>
<dbReference type="GO" id="GO:0005829">
    <property type="term" value="C:cytosol"/>
    <property type="evidence" value="ECO:0007669"/>
    <property type="project" value="TreeGrafter"/>
</dbReference>
<dbReference type="PANTHER" id="PTHR31223">
    <property type="entry name" value="LOG FAMILY PROTEIN YJL055W"/>
    <property type="match status" value="1"/>
</dbReference>
<sequence>MRRICVFCGSTPGRRAEYQTLAEELGTRLATDGFGLVYGGAHVGTMGAVSGAALARGGEVIGVIPQSLVDREVARHDVTELHVVDTMHERKALMNQLSDAFIVLAGGLGTFEELFEVATWSHLGLQSKPVVLLDRSGYFDPLVTMLDHALAEGFLKPASRALIQYATDVDQALKLVSSR</sequence>
<dbReference type="Pfam" id="PF03641">
    <property type="entry name" value="Lysine_decarbox"/>
    <property type="match status" value="1"/>
</dbReference>
<dbReference type="NCBIfam" id="TIGR00730">
    <property type="entry name" value="Rossman fold protein, TIGR00730 family"/>
    <property type="match status" value="1"/>
</dbReference>
<dbReference type="SUPFAM" id="SSF102405">
    <property type="entry name" value="MCP/YpsA-like"/>
    <property type="match status" value="1"/>
</dbReference>
<reference evidence="3 4" key="1">
    <citation type="submission" date="2018-06" db="EMBL/GenBank/DDBJ databases">
        <title>Phytoactinopolyspora halophila sp. nov., a novel halophilic actinomycete isolated from a saline soil in China.</title>
        <authorList>
            <person name="Tang S.-K."/>
        </authorList>
    </citation>
    <scope>NUCLEOTIDE SEQUENCE [LARGE SCALE GENOMIC DNA]</scope>
    <source>
        <strain evidence="3 4">YIM 96934</strain>
    </source>
</reference>
<dbReference type="Gene3D" id="3.40.50.450">
    <property type="match status" value="1"/>
</dbReference>